<keyword evidence="3" id="KW-1185">Reference proteome</keyword>
<reference evidence="3" key="1">
    <citation type="journal article" date="2019" name="Curr. Biol.">
        <title>Genome Sequence of Striga asiatica Provides Insight into the Evolution of Plant Parasitism.</title>
        <authorList>
            <person name="Yoshida S."/>
            <person name="Kim S."/>
            <person name="Wafula E.K."/>
            <person name="Tanskanen J."/>
            <person name="Kim Y.M."/>
            <person name="Honaas L."/>
            <person name="Yang Z."/>
            <person name="Spallek T."/>
            <person name="Conn C.E."/>
            <person name="Ichihashi Y."/>
            <person name="Cheong K."/>
            <person name="Cui S."/>
            <person name="Der J.P."/>
            <person name="Gundlach H."/>
            <person name="Jiao Y."/>
            <person name="Hori C."/>
            <person name="Ishida J.K."/>
            <person name="Kasahara H."/>
            <person name="Kiba T."/>
            <person name="Kim M.S."/>
            <person name="Koo N."/>
            <person name="Laohavisit A."/>
            <person name="Lee Y.H."/>
            <person name="Lumba S."/>
            <person name="McCourt P."/>
            <person name="Mortimer J.C."/>
            <person name="Mutuku J.M."/>
            <person name="Nomura T."/>
            <person name="Sasaki-Sekimoto Y."/>
            <person name="Seto Y."/>
            <person name="Wang Y."/>
            <person name="Wakatake T."/>
            <person name="Sakakibara H."/>
            <person name="Demura T."/>
            <person name="Yamaguchi S."/>
            <person name="Yoneyama K."/>
            <person name="Manabe R.I."/>
            <person name="Nelson D.C."/>
            <person name="Schulman A.H."/>
            <person name="Timko M.P."/>
            <person name="dePamphilis C.W."/>
            <person name="Choi D."/>
            <person name="Shirasu K."/>
        </authorList>
    </citation>
    <scope>NUCLEOTIDE SEQUENCE [LARGE SCALE GENOMIC DNA]</scope>
    <source>
        <strain evidence="3">cv. UVA1</strain>
    </source>
</reference>
<evidence type="ECO:0000313" key="2">
    <source>
        <dbReference type="EMBL" id="GER40791.1"/>
    </source>
</evidence>
<feature type="region of interest" description="Disordered" evidence="1">
    <location>
        <begin position="1"/>
        <end position="30"/>
    </location>
</feature>
<name>A0A5A7Q9P6_STRAF</name>
<organism evidence="2 3">
    <name type="scientific">Striga asiatica</name>
    <name type="common">Asiatic witchweed</name>
    <name type="synonym">Buchnera asiatica</name>
    <dbReference type="NCBI Taxonomy" id="4170"/>
    <lineage>
        <taxon>Eukaryota</taxon>
        <taxon>Viridiplantae</taxon>
        <taxon>Streptophyta</taxon>
        <taxon>Embryophyta</taxon>
        <taxon>Tracheophyta</taxon>
        <taxon>Spermatophyta</taxon>
        <taxon>Magnoliopsida</taxon>
        <taxon>eudicotyledons</taxon>
        <taxon>Gunneridae</taxon>
        <taxon>Pentapetalae</taxon>
        <taxon>asterids</taxon>
        <taxon>lamiids</taxon>
        <taxon>Lamiales</taxon>
        <taxon>Orobanchaceae</taxon>
        <taxon>Buchnereae</taxon>
        <taxon>Striga</taxon>
    </lineage>
</organism>
<evidence type="ECO:0000256" key="1">
    <source>
        <dbReference type="SAM" id="MobiDB-lite"/>
    </source>
</evidence>
<dbReference type="Proteomes" id="UP000325081">
    <property type="component" value="Unassembled WGS sequence"/>
</dbReference>
<protein>
    <submittedName>
        <fullName evidence="2">Imidazole glycerol phosphate synthase subunit HisH</fullName>
    </submittedName>
</protein>
<accession>A0A5A7Q9P6</accession>
<sequence>MISSRLHSLNLTSALPPSTPKMRNDSDAGNRISRVIAADWTRLQAPWPSPHVAGDNLIASHVFVDGVEKEPVRGQTRVTGPWARVEHVKGGLWVSFGPRPESLDGNLKVAPWEEVLVDLGGVAPGD</sequence>
<dbReference type="AlphaFoldDB" id="A0A5A7Q9P6"/>
<feature type="compositionally biased region" description="Polar residues" evidence="1">
    <location>
        <begin position="1"/>
        <end position="16"/>
    </location>
</feature>
<proteinExistence type="predicted"/>
<comment type="caution">
    <text evidence="2">The sequence shown here is derived from an EMBL/GenBank/DDBJ whole genome shotgun (WGS) entry which is preliminary data.</text>
</comment>
<gene>
    <name evidence="2" type="ORF">STAS_17483</name>
</gene>
<evidence type="ECO:0000313" key="3">
    <source>
        <dbReference type="Proteomes" id="UP000325081"/>
    </source>
</evidence>
<dbReference type="EMBL" id="BKCP01005960">
    <property type="protein sequence ID" value="GER40791.1"/>
    <property type="molecule type" value="Genomic_DNA"/>
</dbReference>